<proteinExistence type="predicted"/>
<dbReference type="Gene3D" id="1.25.40.10">
    <property type="entry name" value="Tetratricopeptide repeat domain"/>
    <property type="match status" value="2"/>
</dbReference>
<evidence type="ECO:0000313" key="3">
    <source>
        <dbReference type="EMBL" id="MEQ6918405.1"/>
    </source>
</evidence>
<dbReference type="EMBL" id="JBEGCJ010000005">
    <property type="protein sequence ID" value="MEQ6918405.1"/>
    <property type="molecule type" value="Genomic_DNA"/>
</dbReference>
<dbReference type="PANTHER" id="PTHR12558">
    <property type="entry name" value="CELL DIVISION CYCLE 16,23,27"/>
    <property type="match status" value="1"/>
</dbReference>
<gene>
    <name evidence="3" type="ORF">ABE960_12810</name>
</gene>
<comment type="caution">
    <text evidence="3">The sequence shown here is derived from an EMBL/GenBank/DDBJ whole genome shotgun (WGS) entry which is preliminary data.</text>
</comment>
<feature type="signal peptide" evidence="2">
    <location>
        <begin position="1"/>
        <end position="33"/>
    </location>
</feature>
<evidence type="ECO:0000256" key="2">
    <source>
        <dbReference type="SAM" id="SignalP"/>
    </source>
</evidence>
<dbReference type="SMART" id="SM00028">
    <property type="entry name" value="TPR"/>
    <property type="match status" value="5"/>
</dbReference>
<accession>A0ABV1NJ19</accession>
<dbReference type="InterPro" id="IPR011990">
    <property type="entry name" value="TPR-like_helical_dom_sf"/>
</dbReference>
<dbReference type="InterPro" id="IPR019734">
    <property type="entry name" value="TPR_rpt"/>
</dbReference>
<dbReference type="PROSITE" id="PS51257">
    <property type="entry name" value="PROKAR_LIPOPROTEIN"/>
    <property type="match status" value="1"/>
</dbReference>
<reference evidence="3 4" key="1">
    <citation type="submission" date="2024-05" db="EMBL/GenBank/DDBJ databases">
        <title>Halomonas sp. SSM6 16S ribosomal RNA gene Genome sequencing and assembly.</title>
        <authorList>
            <person name="Yook S."/>
        </authorList>
    </citation>
    <scope>NUCLEOTIDE SEQUENCE [LARGE SCALE GENOMIC DNA]</scope>
    <source>
        <strain evidence="3 4">SSM6</strain>
    </source>
</reference>
<dbReference type="PANTHER" id="PTHR12558:SF13">
    <property type="entry name" value="CELL DIVISION CYCLE PROTEIN 27 HOMOLOG"/>
    <property type="match status" value="1"/>
</dbReference>
<dbReference type="SUPFAM" id="SSF48452">
    <property type="entry name" value="TPR-like"/>
    <property type="match status" value="2"/>
</dbReference>
<keyword evidence="4" id="KW-1185">Reference proteome</keyword>
<dbReference type="Pfam" id="PF14559">
    <property type="entry name" value="TPR_19"/>
    <property type="match status" value="1"/>
</dbReference>
<name>A0ABV1NJ19_9GAMM</name>
<feature type="chain" id="PRO_5046749824" evidence="2">
    <location>
        <begin position="34"/>
        <end position="596"/>
    </location>
</feature>
<dbReference type="Pfam" id="PF13432">
    <property type="entry name" value="TPR_16"/>
    <property type="match status" value="2"/>
</dbReference>
<keyword evidence="2" id="KW-0732">Signal</keyword>
<evidence type="ECO:0000256" key="1">
    <source>
        <dbReference type="SAM" id="MobiDB-lite"/>
    </source>
</evidence>
<organism evidence="3 4">
    <name type="scientific">Halomonas aquatica</name>
    <dbReference type="NCBI Taxonomy" id="3151123"/>
    <lineage>
        <taxon>Bacteria</taxon>
        <taxon>Pseudomonadati</taxon>
        <taxon>Pseudomonadota</taxon>
        <taxon>Gammaproteobacteria</taxon>
        <taxon>Oceanospirillales</taxon>
        <taxon>Halomonadaceae</taxon>
        <taxon>Halomonas</taxon>
    </lineage>
</organism>
<evidence type="ECO:0000313" key="4">
    <source>
        <dbReference type="Proteomes" id="UP001442468"/>
    </source>
</evidence>
<feature type="region of interest" description="Disordered" evidence="1">
    <location>
        <begin position="576"/>
        <end position="596"/>
    </location>
</feature>
<protein>
    <submittedName>
        <fullName evidence="3">Tetratricopeptide repeat protein</fullName>
    </submittedName>
</protein>
<dbReference type="RefSeq" id="WP_349762669.1">
    <property type="nucleotide sequence ID" value="NZ_JBEGCJ010000005.1"/>
</dbReference>
<sequence>MPRGTLIRLSRPTPLAPLALVLLLAGCQSLPGADAPEDPMAGAPPVTRGLDAAGLSGLLQAELSGQRGDYVLATRGFLDAAQRYDSIALAERATLAARFSEDPELLEEAAGRWQDMAPGSDAPSRLRASLAIQRGDWNAALAHRLAAIEQGAVQELTGLVEGALEAGANPVPLLTRLREHLARPGANRASTRHDAELATALLEAAAGQPAAAEQRLARLAREAPELPELWQIRARLALEADTPEAARSAARRGLEVSPGDPRLMLLLARAELNLGSIDAAEKAFNDLLEEHGDDPPLRLGLARLFLEQEHLAPARRLLLPLVGNDEAPPMAFLLLGAIAEEEGEDDNALLYYRQVPEGEQFLTARLNAARMLTEDDRLLDARTFLRLERLRHEAYESELASLEVELLDEAGLEAQADSLLDSELSRRPDDERLRYQRAMRAFSDDDLEAMEADLRHIIEHDPGNANALNALGYTLADADLEGRLDEARELIERAYSLDPDNPAILDSLGWVRYRQGDSASALPWLERAWSAMPDQEVAAHLIEVLWALGEEERARALLEEALQRFEELPLIDELLKRQPELNDSGATPNPDERNST</sequence>
<dbReference type="Proteomes" id="UP001442468">
    <property type="component" value="Unassembled WGS sequence"/>
</dbReference>